<dbReference type="EMBL" id="JALPRX010000125">
    <property type="protein sequence ID" value="MCK8787470.1"/>
    <property type="molecule type" value="Genomic_DNA"/>
</dbReference>
<feature type="signal peptide" evidence="1">
    <location>
        <begin position="1"/>
        <end position="19"/>
    </location>
</feature>
<keyword evidence="3" id="KW-0540">Nuclease</keyword>
<dbReference type="GO" id="GO:0004519">
    <property type="term" value="F:endonuclease activity"/>
    <property type="evidence" value="ECO:0007669"/>
    <property type="project" value="UniProtKB-KW"/>
</dbReference>
<evidence type="ECO:0000259" key="2">
    <source>
        <dbReference type="Pfam" id="PF03372"/>
    </source>
</evidence>
<protein>
    <submittedName>
        <fullName evidence="3">Endonuclease/exonuclease/phosphatase family protein</fullName>
    </submittedName>
</protein>
<proteinExistence type="predicted"/>
<evidence type="ECO:0000313" key="3">
    <source>
        <dbReference type="EMBL" id="MCK8787470.1"/>
    </source>
</evidence>
<keyword evidence="1" id="KW-0732">Signal</keyword>
<keyword evidence="3" id="KW-0378">Hydrolase</keyword>
<dbReference type="AlphaFoldDB" id="A0A9X2BZV5"/>
<dbReference type="Proteomes" id="UP001139516">
    <property type="component" value="Unassembled WGS sequence"/>
</dbReference>
<dbReference type="InterPro" id="IPR036691">
    <property type="entry name" value="Endo/exonu/phosph_ase_sf"/>
</dbReference>
<dbReference type="RefSeq" id="WP_248669520.1">
    <property type="nucleotide sequence ID" value="NZ_JALPRX010000125.1"/>
</dbReference>
<feature type="chain" id="PRO_5040980109" evidence="1">
    <location>
        <begin position="20"/>
        <end position="287"/>
    </location>
</feature>
<feature type="domain" description="Endonuclease/exonuclease/phosphatase" evidence="2">
    <location>
        <begin position="25"/>
        <end position="277"/>
    </location>
</feature>
<accession>A0A9X2BZV5</accession>
<dbReference type="InterPro" id="IPR005135">
    <property type="entry name" value="Endo/exonuclease/phosphatase"/>
</dbReference>
<evidence type="ECO:0000313" key="4">
    <source>
        <dbReference type="Proteomes" id="UP001139516"/>
    </source>
</evidence>
<dbReference type="Pfam" id="PF03372">
    <property type="entry name" value="Exo_endo_phos"/>
    <property type="match status" value="1"/>
</dbReference>
<keyword evidence="4" id="KW-1185">Reference proteome</keyword>
<reference evidence="3" key="1">
    <citation type="submission" date="2022-04" db="EMBL/GenBank/DDBJ databases">
        <title>Roseomonas acroporae sp. nov., isolated from coral Acropora digitifera.</title>
        <authorList>
            <person name="Sun H."/>
        </authorList>
    </citation>
    <scope>NUCLEOTIDE SEQUENCE</scope>
    <source>
        <strain evidence="3">NAR14</strain>
    </source>
</reference>
<dbReference type="Gene3D" id="3.60.10.10">
    <property type="entry name" value="Endonuclease/exonuclease/phosphatase"/>
    <property type="match status" value="1"/>
</dbReference>
<name>A0A9X2BZV5_9PROT</name>
<keyword evidence="3" id="KW-0255">Endonuclease</keyword>
<sequence>MRLPPLLLALLLLALPARAAEIKLATWNLAWLTLRPAGDPALPPDLPHRRPEDFAALRAYADRLDADVVAFQEVDGPEAAALVFDPARYALLLADEADVQRTGFAIRRALRVTRHPDLAALDLLPDSRGSLRRGTDVTVESGTASLRLLAVHLKSGCRDGSLAGRAPLPRECDLLARQVPVLAGWIAARQAEGAAFAVLGDFNRRMSPPEAMLPALTRAAPLARATEGRSDPCRDGAPFIDHLLLGGAARDWLVPGSLRVLVYAERDPAARERLSDHCPVSIRLRLP</sequence>
<evidence type="ECO:0000256" key="1">
    <source>
        <dbReference type="SAM" id="SignalP"/>
    </source>
</evidence>
<comment type="caution">
    <text evidence="3">The sequence shown here is derived from an EMBL/GenBank/DDBJ whole genome shotgun (WGS) entry which is preliminary data.</text>
</comment>
<organism evidence="3 4">
    <name type="scientific">Roseomonas acroporae</name>
    <dbReference type="NCBI Taxonomy" id="2937791"/>
    <lineage>
        <taxon>Bacteria</taxon>
        <taxon>Pseudomonadati</taxon>
        <taxon>Pseudomonadota</taxon>
        <taxon>Alphaproteobacteria</taxon>
        <taxon>Acetobacterales</taxon>
        <taxon>Roseomonadaceae</taxon>
        <taxon>Roseomonas</taxon>
    </lineage>
</organism>
<dbReference type="SUPFAM" id="SSF56219">
    <property type="entry name" value="DNase I-like"/>
    <property type="match status" value="1"/>
</dbReference>
<gene>
    <name evidence="3" type="ORF">M0638_24165</name>
</gene>